<dbReference type="GO" id="GO:0006086">
    <property type="term" value="P:pyruvate decarboxylation to acetyl-CoA"/>
    <property type="evidence" value="ECO:0007669"/>
    <property type="project" value="InterPro"/>
</dbReference>
<comment type="caution">
    <text evidence="4">The sequence shown here is derived from an EMBL/GenBank/DDBJ whole genome shotgun (WGS) entry which is preliminary data.</text>
</comment>
<accession>A0A8S9N5N0</accession>
<dbReference type="GO" id="GO:0045254">
    <property type="term" value="C:pyruvate dehydrogenase complex"/>
    <property type="evidence" value="ECO:0007669"/>
    <property type="project" value="InterPro"/>
</dbReference>
<dbReference type="InterPro" id="IPR036625">
    <property type="entry name" value="E3-bd_dom_sf"/>
</dbReference>
<dbReference type="PANTHER" id="PTHR23151:SF83">
    <property type="entry name" value="DIHYDROLIPOYLLYSINE-RESIDUE ACETYLTRANSFERASE COMPONENT 4 OF PYRUVATE DEHYDROGENASE COMPLEX, CHLOROPLASTIC"/>
    <property type="match status" value="1"/>
</dbReference>
<feature type="compositionally biased region" description="Low complexity" evidence="2">
    <location>
        <begin position="165"/>
        <end position="174"/>
    </location>
</feature>
<dbReference type="PANTHER" id="PTHR23151">
    <property type="entry name" value="DIHYDROLIPOAMIDE ACETYL/SUCCINYL-TRANSFERASE-RELATED"/>
    <property type="match status" value="1"/>
</dbReference>
<comment type="similarity">
    <text evidence="1">Belongs to the 2-oxoacid dehydrogenase family.</text>
</comment>
<dbReference type="GO" id="GO:0004742">
    <property type="term" value="F:dihydrolipoyllysine-residue acetyltransferase activity"/>
    <property type="evidence" value="ECO:0007669"/>
    <property type="project" value="TreeGrafter"/>
</dbReference>
<dbReference type="EMBL" id="QGKX02002183">
    <property type="protein sequence ID" value="KAF3489042.1"/>
    <property type="molecule type" value="Genomic_DNA"/>
</dbReference>
<dbReference type="GO" id="GO:0009534">
    <property type="term" value="C:chloroplast thylakoid"/>
    <property type="evidence" value="ECO:0007669"/>
    <property type="project" value="TreeGrafter"/>
</dbReference>
<proteinExistence type="inferred from homology"/>
<feature type="domain" description="Peripheral subunit-binding (PSBD)" evidence="3">
    <location>
        <begin position="113"/>
        <end position="150"/>
    </location>
</feature>
<dbReference type="AlphaFoldDB" id="A0A8S9N5N0"/>
<sequence length="302" mass="31992">MGCAIFLKFIVVELDHEAHVIDRRKSRTSLLELAFFKSSNPNFLSRFGTPFLLFLFFIPLRDLIVVGEATSKSSSASPVVVPSPPPPTASSPAPVIAQHAPVATVSDGTRKTVATPYAKKLAKQHRVDIRSVAGTGPFGRITASDVEAALPLGGVRGGNEDKTTSKSSSASPVVVPSPPPPTASSPAPVIAQHAPVATLSDGMRKTVATPYAKKLAKQHRVDIKSVAGTGPFGRITASDVEAAVGIAPSVAAPPPPPWRHHRLLPLLLLLRKLPQQAQARLLCCLVQVLFPSRQCNLTYPKT</sequence>
<dbReference type="InterPro" id="IPR004167">
    <property type="entry name" value="PSBD"/>
</dbReference>
<reference evidence="4" key="1">
    <citation type="submission" date="2019-12" db="EMBL/GenBank/DDBJ databases">
        <title>Genome sequencing and annotation of Brassica cretica.</title>
        <authorList>
            <person name="Studholme D.J."/>
            <person name="Sarris P."/>
        </authorList>
    </citation>
    <scope>NUCLEOTIDE SEQUENCE</scope>
    <source>
        <strain evidence="4">PFS-109/04</strain>
        <tissue evidence="4">Leaf</tissue>
    </source>
</reference>
<dbReference type="PROSITE" id="PS51826">
    <property type="entry name" value="PSBD"/>
    <property type="match status" value="2"/>
</dbReference>
<evidence type="ECO:0000256" key="2">
    <source>
        <dbReference type="SAM" id="MobiDB-lite"/>
    </source>
</evidence>
<dbReference type="GO" id="GO:0009941">
    <property type="term" value="C:chloroplast envelope"/>
    <property type="evidence" value="ECO:0007669"/>
    <property type="project" value="TreeGrafter"/>
</dbReference>
<evidence type="ECO:0000313" key="5">
    <source>
        <dbReference type="Proteomes" id="UP000712600"/>
    </source>
</evidence>
<protein>
    <recommendedName>
        <fullName evidence="3">Peripheral subunit-binding (PSBD) domain-containing protein</fullName>
    </recommendedName>
</protein>
<feature type="domain" description="Peripheral subunit-binding (PSBD)" evidence="3">
    <location>
        <begin position="207"/>
        <end position="244"/>
    </location>
</feature>
<gene>
    <name evidence="4" type="ORF">F2Q69_00054566</name>
</gene>
<evidence type="ECO:0000256" key="1">
    <source>
        <dbReference type="ARBA" id="ARBA00007317"/>
    </source>
</evidence>
<name>A0A8S9N5N0_BRACR</name>
<dbReference type="Proteomes" id="UP000712600">
    <property type="component" value="Unassembled WGS sequence"/>
</dbReference>
<evidence type="ECO:0000313" key="4">
    <source>
        <dbReference type="EMBL" id="KAF3489042.1"/>
    </source>
</evidence>
<dbReference type="Pfam" id="PF02817">
    <property type="entry name" value="E3_binding"/>
    <property type="match status" value="2"/>
</dbReference>
<dbReference type="Gene3D" id="4.10.320.10">
    <property type="entry name" value="E3-binding domain"/>
    <property type="match status" value="2"/>
</dbReference>
<organism evidence="4 5">
    <name type="scientific">Brassica cretica</name>
    <name type="common">Mustard</name>
    <dbReference type="NCBI Taxonomy" id="69181"/>
    <lineage>
        <taxon>Eukaryota</taxon>
        <taxon>Viridiplantae</taxon>
        <taxon>Streptophyta</taxon>
        <taxon>Embryophyta</taxon>
        <taxon>Tracheophyta</taxon>
        <taxon>Spermatophyta</taxon>
        <taxon>Magnoliopsida</taxon>
        <taxon>eudicotyledons</taxon>
        <taxon>Gunneridae</taxon>
        <taxon>Pentapetalae</taxon>
        <taxon>rosids</taxon>
        <taxon>malvids</taxon>
        <taxon>Brassicales</taxon>
        <taxon>Brassicaceae</taxon>
        <taxon>Brassiceae</taxon>
        <taxon>Brassica</taxon>
    </lineage>
</organism>
<dbReference type="SUPFAM" id="SSF47005">
    <property type="entry name" value="Peripheral subunit-binding domain of 2-oxo acid dehydrogenase complex"/>
    <property type="match status" value="2"/>
</dbReference>
<dbReference type="InterPro" id="IPR045257">
    <property type="entry name" value="E2/Pdx1"/>
</dbReference>
<feature type="region of interest" description="Disordered" evidence="2">
    <location>
        <begin position="151"/>
        <end position="187"/>
    </location>
</feature>
<evidence type="ECO:0000259" key="3">
    <source>
        <dbReference type="PROSITE" id="PS51826"/>
    </source>
</evidence>